<dbReference type="Gene3D" id="3.40.50.300">
    <property type="entry name" value="P-loop containing nucleotide triphosphate hydrolases"/>
    <property type="match status" value="1"/>
</dbReference>
<name>A0A1U7LVC5_NEOID</name>
<dbReference type="InterPro" id="IPR003959">
    <property type="entry name" value="ATPase_AAA_core"/>
</dbReference>
<feature type="region of interest" description="Disordered" evidence="1">
    <location>
        <begin position="510"/>
        <end position="529"/>
    </location>
</feature>
<gene>
    <name evidence="3" type="ORF">NEOLI_003148</name>
</gene>
<evidence type="ECO:0000259" key="2">
    <source>
        <dbReference type="Pfam" id="PF00004"/>
    </source>
</evidence>
<dbReference type="OMA" id="VYACANE"/>
<evidence type="ECO:0000313" key="4">
    <source>
        <dbReference type="Proteomes" id="UP000186594"/>
    </source>
</evidence>
<sequence>NEHHPALYHQLHPSSIYPSIHHLSICPPLIHPLVHLQSSSIEHILCHIGRCTHSPTMLAMHSPPPHPKQPHCPVSPKNAASEASSRRTRNSATLMHIWAVQGLGTETVCPHEPSIPKAQPHLLQRQSHSKQPTQKKHSELELSPCPLFWSQESTECELLTPSIIFPNEVVPETPAKIPQPSPSRSLIVKLNLPSNSHNHPLDDVQMINRLNPSSRALHPFFMGKKARDELKKSLSSFTPKDNLEAEEGPPRKRRKSKDPADPANGSYPESQPSHVSIEIPNARLHQSPKSLHPFFTSKSASDCSSSSVQNLGLSMGLTQATYRLTEGSSASFPNSENMHVRGLCTPAEAVSLPSLKQSDQKGKQKELIIPPEEYIINKLVQKLQTSEKLERKYPHKIFCDPSKLQYLADNTLCNSPENPKLSRVYSSLPLLKPHDCALRETQLWTNKYAPIMSSEILQANQCSLTLKTWLERLQLGVKLDRRIIAKKPKKLSNYDIEMDGFVIDDEDEIEDSEDDDYLDKPKMKKPPKTDNKILDQSNYIILAGPHGIGKTASVYACANELGFEVFEVHSGNRRCGKDLLDQVGEVAQSHLVGSGKQSLILIEEVDVLFEEDKGFWSSVMELIEKSRRPIVLTCNDVELLAEELDPRTILTYTSPPTELSVDYLYTLCLNEGHLISTDAILKLFLLNGGDLRKTISQLQLWCQMGVGCDRAGTSWFYILGVDGDEPMRVISTETYSLGMGFQGNNEILDDNILERLQKIQVSDETPHEAKHNTDVLGVLDRYFEAVSFMDGELSSRRTIYNVVEPPLPKFDESIPANPFATKVRPRKLDILQGYTHLVQPSGDLVPPCLGELDVSYKLFETARSLFQSEIEAMPYEGINVCEPNRAQMFEMLVAEKTAERVDISEIYATSLEPLSTPSDWIGPQFPHNITLLPLPILATEVGCYIRSIILADQEIEKEVYERSNLLTFGGKSRKRHTRAAKAAEEGIGRRRKKLHLDEHKVLATWDL</sequence>
<dbReference type="GO" id="GO:0003677">
    <property type="term" value="F:DNA binding"/>
    <property type="evidence" value="ECO:0007669"/>
    <property type="project" value="TreeGrafter"/>
</dbReference>
<evidence type="ECO:0000313" key="3">
    <source>
        <dbReference type="EMBL" id="OLL26594.1"/>
    </source>
</evidence>
<dbReference type="GO" id="GO:0005524">
    <property type="term" value="F:ATP binding"/>
    <property type="evidence" value="ECO:0007669"/>
    <property type="project" value="InterPro"/>
</dbReference>
<accession>A0A1U7LVC5</accession>
<dbReference type="Proteomes" id="UP000186594">
    <property type="component" value="Unassembled WGS sequence"/>
</dbReference>
<dbReference type="CDD" id="cd00009">
    <property type="entry name" value="AAA"/>
    <property type="match status" value="1"/>
</dbReference>
<dbReference type="SUPFAM" id="SSF52540">
    <property type="entry name" value="P-loop containing nucleoside triphosphate hydrolases"/>
    <property type="match status" value="1"/>
</dbReference>
<keyword evidence="4" id="KW-1185">Reference proteome</keyword>
<feature type="domain" description="ATPase AAA-type core" evidence="2">
    <location>
        <begin position="540"/>
        <end position="644"/>
    </location>
</feature>
<protein>
    <submittedName>
        <fullName evidence="3">Telomere length regulation protein elg1</fullName>
    </submittedName>
</protein>
<feature type="non-terminal residue" evidence="3">
    <location>
        <position position="1"/>
    </location>
</feature>
<feature type="region of interest" description="Disordered" evidence="1">
    <location>
        <begin position="61"/>
        <end position="88"/>
    </location>
</feature>
<dbReference type="PANTHER" id="PTHR23389:SF21">
    <property type="entry name" value="ATPASE FAMILY AAA DOMAIN-CONTAINING PROTEIN 5"/>
    <property type="match status" value="1"/>
</dbReference>
<dbReference type="STRING" id="1198029.A0A1U7LVC5"/>
<dbReference type="Pfam" id="PF00004">
    <property type="entry name" value="AAA"/>
    <property type="match status" value="1"/>
</dbReference>
<dbReference type="PANTHER" id="PTHR23389">
    <property type="entry name" value="CHROMOSOME TRANSMISSION FIDELITY FACTOR 18"/>
    <property type="match status" value="1"/>
</dbReference>
<comment type="caution">
    <text evidence="3">The sequence shown here is derived from an EMBL/GenBank/DDBJ whole genome shotgun (WGS) entry which is preliminary data.</text>
</comment>
<dbReference type="GO" id="GO:0016887">
    <property type="term" value="F:ATP hydrolysis activity"/>
    <property type="evidence" value="ECO:0007669"/>
    <property type="project" value="InterPro"/>
</dbReference>
<dbReference type="GO" id="GO:0005634">
    <property type="term" value="C:nucleus"/>
    <property type="evidence" value="ECO:0007669"/>
    <property type="project" value="TreeGrafter"/>
</dbReference>
<dbReference type="AlphaFoldDB" id="A0A1U7LVC5"/>
<feature type="region of interest" description="Disordered" evidence="1">
    <location>
        <begin position="234"/>
        <end position="274"/>
    </location>
</feature>
<dbReference type="InterPro" id="IPR027417">
    <property type="entry name" value="P-loop_NTPase"/>
</dbReference>
<dbReference type="OrthoDB" id="9996895at2759"/>
<dbReference type="EMBL" id="LXFE01000161">
    <property type="protein sequence ID" value="OLL26594.1"/>
    <property type="molecule type" value="Genomic_DNA"/>
</dbReference>
<evidence type="ECO:0000256" key="1">
    <source>
        <dbReference type="SAM" id="MobiDB-lite"/>
    </source>
</evidence>
<organism evidence="3 4">
    <name type="scientific">Neolecta irregularis (strain DAH-3)</name>
    <dbReference type="NCBI Taxonomy" id="1198029"/>
    <lineage>
        <taxon>Eukaryota</taxon>
        <taxon>Fungi</taxon>
        <taxon>Dikarya</taxon>
        <taxon>Ascomycota</taxon>
        <taxon>Taphrinomycotina</taxon>
        <taxon>Neolectales</taxon>
        <taxon>Neolectaceae</taxon>
        <taxon>Neolecta</taxon>
    </lineage>
</organism>
<proteinExistence type="predicted"/>
<reference evidence="3 4" key="1">
    <citation type="submission" date="2016-04" db="EMBL/GenBank/DDBJ databases">
        <title>Evolutionary innovation and constraint leading to complex multicellularity in the Ascomycota.</title>
        <authorList>
            <person name="Cisse O."/>
            <person name="Nguyen A."/>
            <person name="Hewitt D.A."/>
            <person name="Jedd G."/>
            <person name="Stajich J.E."/>
        </authorList>
    </citation>
    <scope>NUCLEOTIDE SEQUENCE [LARGE SCALE GENOMIC DNA]</scope>
    <source>
        <strain evidence="3 4">DAH-3</strain>
    </source>
</reference>